<proteinExistence type="predicted"/>
<dbReference type="RefSeq" id="WP_211800211.1">
    <property type="nucleotide sequence ID" value="NZ_JAGSCS010000004.1"/>
</dbReference>
<evidence type="ECO:0000313" key="2">
    <source>
        <dbReference type="Proteomes" id="UP000675379"/>
    </source>
</evidence>
<evidence type="ECO:0000313" key="1">
    <source>
        <dbReference type="EMBL" id="MBR0575672.1"/>
    </source>
</evidence>
<sequence length="111" mass="12475">MTYVIGMPVVYTGENEEYKHYGIGEIQAVAGEVLLVYFKVPQVKIKCSANDLTEYTPESDVSTREIYRAAAMDCVQAVVERYQDPVMHALARSIGYEITAMLEVQLLGKTY</sequence>
<comment type="caution">
    <text evidence="1">The sequence shown here is derived from an EMBL/GenBank/DDBJ whole genome shotgun (WGS) entry which is preliminary data.</text>
</comment>
<accession>A0A941CP71</accession>
<dbReference type="AlphaFoldDB" id="A0A941CP71"/>
<dbReference type="EMBL" id="JAGSCS010000004">
    <property type="protein sequence ID" value="MBR0575672.1"/>
    <property type="molecule type" value="Genomic_DNA"/>
</dbReference>
<organism evidence="1 2">
    <name type="scientific">Proteiniclasticum sediminis</name>
    <dbReference type="NCBI Taxonomy" id="2804028"/>
    <lineage>
        <taxon>Bacteria</taxon>
        <taxon>Bacillati</taxon>
        <taxon>Bacillota</taxon>
        <taxon>Clostridia</taxon>
        <taxon>Eubacteriales</taxon>
        <taxon>Clostridiaceae</taxon>
        <taxon>Proteiniclasticum</taxon>
    </lineage>
</organism>
<dbReference type="Proteomes" id="UP000675379">
    <property type="component" value="Unassembled WGS sequence"/>
</dbReference>
<keyword evidence="2" id="KW-1185">Reference proteome</keyword>
<gene>
    <name evidence="1" type="ORF">KCG48_04870</name>
</gene>
<protein>
    <submittedName>
        <fullName evidence="1">Uncharacterized protein</fullName>
    </submittedName>
</protein>
<name>A0A941CP71_9CLOT</name>
<reference evidence="1" key="1">
    <citation type="submission" date="2021-04" db="EMBL/GenBank/DDBJ databases">
        <title>Proteiniclasticum sedimins sp. nov., an obligate anaerobic bacterium isolated from anaerobic sludge.</title>
        <authorList>
            <person name="Liu J."/>
        </authorList>
    </citation>
    <scope>NUCLEOTIDE SEQUENCE</scope>
    <source>
        <strain evidence="1">BAD-10</strain>
    </source>
</reference>